<dbReference type="GO" id="GO:0005737">
    <property type="term" value="C:cytoplasm"/>
    <property type="evidence" value="ECO:0007669"/>
    <property type="project" value="TreeGrafter"/>
</dbReference>
<sequence length="177" mass="21078">MIDINGYRFNVGIIIVNKEGKLFWGKRIQQDAWQFPQGGIRENETPQQALFRELKEEVGLDPSDVRVLGRTEDWIHYDLPKHLIRHHSKPLCIGQKQIWFMLGLEGELDCINLNVHERPEFEDWAWVDYWRPVQDVIGFKQPVYQQALTELESTLEKFWLHKYLLEDVHLVDPESKK</sequence>
<evidence type="ECO:0000259" key="3">
    <source>
        <dbReference type="PROSITE" id="PS51462"/>
    </source>
</evidence>
<organism evidence="4">
    <name type="scientific">hydrothermal vent metagenome</name>
    <dbReference type="NCBI Taxonomy" id="652676"/>
    <lineage>
        <taxon>unclassified sequences</taxon>
        <taxon>metagenomes</taxon>
        <taxon>ecological metagenomes</taxon>
    </lineage>
</organism>
<protein>
    <submittedName>
        <fullName evidence="4">Adenosine (5')-pentaphospho-(5'')-adenosine pyrophosphohydrolase</fullName>
    </submittedName>
</protein>
<proteinExistence type="inferred from homology"/>
<dbReference type="PANTHER" id="PTHR23114:SF17">
    <property type="entry name" value="M7GPPPN-MRNA HYDROLASE"/>
    <property type="match status" value="1"/>
</dbReference>
<dbReference type="PANTHER" id="PTHR23114">
    <property type="entry name" value="M7GPPPN-MRNA HYDROLASE"/>
    <property type="match status" value="1"/>
</dbReference>
<keyword evidence="2 4" id="KW-0378">Hydrolase</keyword>
<evidence type="ECO:0000256" key="1">
    <source>
        <dbReference type="ARBA" id="ARBA00001936"/>
    </source>
</evidence>
<accession>A0A3B0X1H5</accession>
<dbReference type="InterPro" id="IPR022927">
    <property type="entry name" value="RppH"/>
</dbReference>
<dbReference type="NCBIfam" id="NF001938">
    <property type="entry name" value="PRK00714.1-5"/>
    <property type="match status" value="1"/>
</dbReference>
<dbReference type="NCBIfam" id="NF001937">
    <property type="entry name" value="PRK00714.1-4"/>
    <property type="match status" value="1"/>
</dbReference>
<dbReference type="InterPro" id="IPR020084">
    <property type="entry name" value="NUDIX_hydrolase_CS"/>
</dbReference>
<dbReference type="HAMAP" id="MF_00298">
    <property type="entry name" value="Nudix_RppH"/>
    <property type="match status" value="1"/>
</dbReference>
<dbReference type="SUPFAM" id="SSF55811">
    <property type="entry name" value="Nudix"/>
    <property type="match status" value="1"/>
</dbReference>
<dbReference type="GO" id="GO:0034353">
    <property type="term" value="F:mRNA 5'-diphosphatase activity"/>
    <property type="evidence" value="ECO:0007669"/>
    <property type="project" value="TreeGrafter"/>
</dbReference>
<dbReference type="InterPro" id="IPR020476">
    <property type="entry name" value="Nudix_hydrolase"/>
</dbReference>
<name>A0A3B0X1H5_9ZZZZ</name>
<evidence type="ECO:0000256" key="2">
    <source>
        <dbReference type="ARBA" id="ARBA00022801"/>
    </source>
</evidence>
<dbReference type="EMBL" id="UOFC01000298">
    <property type="protein sequence ID" value="VAW49684.1"/>
    <property type="molecule type" value="Genomic_DNA"/>
</dbReference>
<comment type="cofactor">
    <cofactor evidence="1">
        <name>Mn(2+)</name>
        <dbReference type="ChEBI" id="CHEBI:29035"/>
    </cofactor>
</comment>
<gene>
    <name evidence="4" type="ORF">MNBD_GAMMA03-2177</name>
</gene>
<dbReference type="Gene3D" id="3.90.79.10">
    <property type="entry name" value="Nucleoside Triphosphate Pyrophosphohydrolase"/>
    <property type="match status" value="1"/>
</dbReference>
<dbReference type="GO" id="GO:0006402">
    <property type="term" value="P:mRNA catabolic process"/>
    <property type="evidence" value="ECO:0007669"/>
    <property type="project" value="TreeGrafter"/>
</dbReference>
<dbReference type="CDD" id="cd03671">
    <property type="entry name" value="NUDIX_Ap4A_hydrolase_plant_like"/>
    <property type="match status" value="1"/>
</dbReference>
<dbReference type="InterPro" id="IPR000086">
    <property type="entry name" value="NUDIX_hydrolase_dom"/>
</dbReference>
<evidence type="ECO:0000313" key="4">
    <source>
        <dbReference type="EMBL" id="VAW49684.1"/>
    </source>
</evidence>
<reference evidence="4" key="1">
    <citation type="submission" date="2018-06" db="EMBL/GenBank/DDBJ databases">
        <authorList>
            <person name="Zhirakovskaya E."/>
        </authorList>
    </citation>
    <scope>NUCLEOTIDE SEQUENCE</scope>
</reference>
<dbReference type="AlphaFoldDB" id="A0A3B0X1H5"/>
<dbReference type="PROSITE" id="PS00893">
    <property type="entry name" value="NUDIX_BOX"/>
    <property type="match status" value="1"/>
</dbReference>
<dbReference type="PRINTS" id="PR00502">
    <property type="entry name" value="NUDIXFAMILY"/>
</dbReference>
<dbReference type="InterPro" id="IPR015797">
    <property type="entry name" value="NUDIX_hydrolase-like_dom_sf"/>
</dbReference>
<dbReference type="PROSITE" id="PS51462">
    <property type="entry name" value="NUDIX"/>
    <property type="match status" value="1"/>
</dbReference>
<dbReference type="Pfam" id="PF00293">
    <property type="entry name" value="NUDIX"/>
    <property type="match status" value="1"/>
</dbReference>
<feature type="domain" description="Nudix hydrolase" evidence="3">
    <location>
        <begin position="6"/>
        <end position="149"/>
    </location>
</feature>